<gene>
    <name evidence="11" type="ORF">DW352_10890</name>
</gene>
<evidence type="ECO:0000256" key="3">
    <source>
        <dbReference type="ARBA" id="ARBA00022449"/>
    </source>
</evidence>
<feature type="transmembrane region" description="Helical" evidence="10">
    <location>
        <begin position="296"/>
        <end position="315"/>
    </location>
</feature>
<dbReference type="OrthoDB" id="9780160at2"/>
<accession>A0A345ZVM6</accession>
<dbReference type="PIRSF" id="PIRSF006603">
    <property type="entry name" value="DinF"/>
    <property type="match status" value="1"/>
</dbReference>
<evidence type="ECO:0000256" key="4">
    <source>
        <dbReference type="ARBA" id="ARBA00022475"/>
    </source>
</evidence>
<protein>
    <recommendedName>
        <fullName evidence="9">Multidrug-efflux transporter</fullName>
    </recommendedName>
</protein>
<evidence type="ECO:0000256" key="10">
    <source>
        <dbReference type="SAM" id="Phobius"/>
    </source>
</evidence>
<name>A0A345ZVM6_9HYPH</name>
<keyword evidence="8 10" id="KW-0472">Membrane</keyword>
<proteinExistence type="predicted"/>
<dbReference type="GO" id="GO:0015297">
    <property type="term" value="F:antiporter activity"/>
    <property type="evidence" value="ECO:0007669"/>
    <property type="project" value="UniProtKB-KW"/>
</dbReference>
<dbReference type="KEGG" id="ptaw:DW352_10890"/>
<dbReference type="Proteomes" id="UP000254889">
    <property type="component" value="Chromosome"/>
</dbReference>
<organism evidence="11 12">
    <name type="scientific">Pseudolabrys taiwanensis</name>
    <dbReference type="NCBI Taxonomy" id="331696"/>
    <lineage>
        <taxon>Bacteria</taxon>
        <taxon>Pseudomonadati</taxon>
        <taxon>Pseudomonadota</taxon>
        <taxon>Alphaproteobacteria</taxon>
        <taxon>Hyphomicrobiales</taxon>
        <taxon>Xanthobacteraceae</taxon>
        <taxon>Pseudolabrys</taxon>
    </lineage>
</organism>
<dbReference type="AlphaFoldDB" id="A0A345ZVM6"/>
<dbReference type="PANTHER" id="PTHR43298:SF2">
    <property type="entry name" value="FMN_FAD EXPORTER YEEO-RELATED"/>
    <property type="match status" value="1"/>
</dbReference>
<feature type="transmembrane region" description="Helical" evidence="10">
    <location>
        <begin position="211"/>
        <end position="233"/>
    </location>
</feature>
<feature type="transmembrane region" description="Helical" evidence="10">
    <location>
        <begin position="179"/>
        <end position="199"/>
    </location>
</feature>
<evidence type="ECO:0000256" key="8">
    <source>
        <dbReference type="ARBA" id="ARBA00023136"/>
    </source>
</evidence>
<feature type="transmembrane region" description="Helical" evidence="10">
    <location>
        <begin position="336"/>
        <end position="356"/>
    </location>
</feature>
<feature type="transmembrane region" description="Helical" evidence="10">
    <location>
        <begin position="376"/>
        <end position="399"/>
    </location>
</feature>
<feature type="transmembrane region" description="Helical" evidence="10">
    <location>
        <begin position="437"/>
        <end position="459"/>
    </location>
</feature>
<evidence type="ECO:0000256" key="5">
    <source>
        <dbReference type="ARBA" id="ARBA00022692"/>
    </source>
</evidence>
<sequence length="480" mass="50717">MVPAMTHRNADIAASAGTLAETNHWRVEMNATVKLALPIALTQLGQVAMMTSDLMLIGHLGDKAIAAAALGQTVLFAAFVVGMGLVSAVAPLAAQAFGAREPRMVRRSLRVGLWAAVLLGIPATALQHLGEDILIATGQEPESARLAGLYLIGLGWSLVPGWWFIALRGFMGAVNRPEPALWVTLVAIPINALLAYALIYGRFGLPRLELLGAGIATTIVNLGMCVACVWITYRQRPFRKYRVLGRLWRIDWPLLGRLIAVGAPISGSFLLEYGLFATAAIMMGWISTTALAAHQIALQTAAILFMVPFGISMAATVRVGHAVGRHDAAATRRAGFAAIGLGAVFMAAMVLIVIALRHVIPLAFLGTATADTDATLVLAATLLLLGSTFFIVDGVQTVANGALRGLNDTRVPLLFAAVSFWVIGFSTSYGLAFPAGLGAVGIWIGFTVGLGIYAGLLLWRFDALTRRGYLPATPGHTVAH</sequence>
<keyword evidence="6 10" id="KW-1133">Transmembrane helix</keyword>
<feature type="transmembrane region" description="Helical" evidence="10">
    <location>
        <begin position="64"/>
        <end position="90"/>
    </location>
</feature>
<dbReference type="NCBIfam" id="TIGR00797">
    <property type="entry name" value="matE"/>
    <property type="match status" value="1"/>
</dbReference>
<keyword evidence="3" id="KW-0050">Antiport</keyword>
<comment type="subcellular location">
    <subcellularLocation>
        <location evidence="1">Cell inner membrane</location>
        <topology evidence="1">Multi-pass membrane protein</topology>
    </subcellularLocation>
</comment>
<evidence type="ECO:0000256" key="2">
    <source>
        <dbReference type="ARBA" id="ARBA00022448"/>
    </source>
</evidence>
<feature type="transmembrane region" description="Helical" evidence="10">
    <location>
        <begin position="254"/>
        <end position="276"/>
    </location>
</feature>
<evidence type="ECO:0000256" key="6">
    <source>
        <dbReference type="ARBA" id="ARBA00022989"/>
    </source>
</evidence>
<dbReference type="CDD" id="cd13131">
    <property type="entry name" value="MATE_NorM_like"/>
    <property type="match status" value="1"/>
</dbReference>
<feature type="transmembrane region" description="Helical" evidence="10">
    <location>
        <begin position="149"/>
        <end position="167"/>
    </location>
</feature>
<dbReference type="GO" id="GO:0005886">
    <property type="term" value="C:plasma membrane"/>
    <property type="evidence" value="ECO:0007669"/>
    <property type="project" value="UniProtKB-SubCell"/>
</dbReference>
<feature type="transmembrane region" description="Helical" evidence="10">
    <location>
        <begin position="35"/>
        <end position="58"/>
    </location>
</feature>
<dbReference type="Pfam" id="PF01554">
    <property type="entry name" value="MatE"/>
    <property type="match status" value="2"/>
</dbReference>
<keyword evidence="12" id="KW-1185">Reference proteome</keyword>
<dbReference type="InterPro" id="IPR048279">
    <property type="entry name" value="MdtK-like"/>
</dbReference>
<dbReference type="GO" id="GO:0042910">
    <property type="term" value="F:xenobiotic transmembrane transporter activity"/>
    <property type="evidence" value="ECO:0007669"/>
    <property type="project" value="InterPro"/>
</dbReference>
<dbReference type="GO" id="GO:0006811">
    <property type="term" value="P:monoatomic ion transport"/>
    <property type="evidence" value="ECO:0007669"/>
    <property type="project" value="UniProtKB-KW"/>
</dbReference>
<dbReference type="EMBL" id="CP031417">
    <property type="protein sequence ID" value="AXK80973.1"/>
    <property type="molecule type" value="Genomic_DNA"/>
</dbReference>
<dbReference type="InterPro" id="IPR050222">
    <property type="entry name" value="MATE_MdtK"/>
</dbReference>
<keyword evidence="5 10" id="KW-0812">Transmembrane</keyword>
<evidence type="ECO:0000313" key="12">
    <source>
        <dbReference type="Proteomes" id="UP000254889"/>
    </source>
</evidence>
<evidence type="ECO:0000256" key="1">
    <source>
        <dbReference type="ARBA" id="ARBA00004429"/>
    </source>
</evidence>
<evidence type="ECO:0000256" key="9">
    <source>
        <dbReference type="ARBA" id="ARBA00031636"/>
    </source>
</evidence>
<dbReference type="PANTHER" id="PTHR43298">
    <property type="entry name" value="MULTIDRUG RESISTANCE PROTEIN NORM-RELATED"/>
    <property type="match status" value="1"/>
</dbReference>
<evidence type="ECO:0000256" key="7">
    <source>
        <dbReference type="ARBA" id="ARBA00023065"/>
    </source>
</evidence>
<feature type="transmembrane region" description="Helical" evidence="10">
    <location>
        <begin position="411"/>
        <end position="431"/>
    </location>
</feature>
<dbReference type="InterPro" id="IPR002528">
    <property type="entry name" value="MATE_fam"/>
</dbReference>
<keyword evidence="2" id="KW-0813">Transport</keyword>
<feature type="transmembrane region" description="Helical" evidence="10">
    <location>
        <begin position="111"/>
        <end position="129"/>
    </location>
</feature>
<evidence type="ECO:0000313" key="11">
    <source>
        <dbReference type="EMBL" id="AXK80973.1"/>
    </source>
</evidence>
<keyword evidence="4" id="KW-1003">Cell membrane</keyword>
<reference evidence="11 12" key="1">
    <citation type="submission" date="2018-07" db="EMBL/GenBank/DDBJ databases">
        <authorList>
            <person name="Quirk P.G."/>
            <person name="Krulwich T.A."/>
        </authorList>
    </citation>
    <scope>NUCLEOTIDE SEQUENCE [LARGE SCALE GENOMIC DNA]</scope>
    <source>
        <strain evidence="11 12">CC-BB4</strain>
    </source>
</reference>
<keyword evidence="7" id="KW-0406">Ion transport</keyword>